<evidence type="ECO:0008006" key="3">
    <source>
        <dbReference type="Google" id="ProtNLM"/>
    </source>
</evidence>
<dbReference type="AlphaFoldDB" id="K9VNV9"/>
<name>K9VNV9_9CYAN</name>
<dbReference type="Pfam" id="PF10049">
    <property type="entry name" value="DUF2283"/>
    <property type="match status" value="1"/>
</dbReference>
<dbReference type="RefSeq" id="WP_015178821.1">
    <property type="nucleotide sequence ID" value="NC_019729.1"/>
</dbReference>
<evidence type="ECO:0000313" key="2">
    <source>
        <dbReference type="Proteomes" id="UP000010478"/>
    </source>
</evidence>
<dbReference type="EMBL" id="CP003614">
    <property type="protein sequence ID" value="AFZ09611.1"/>
    <property type="molecule type" value="Genomic_DNA"/>
</dbReference>
<gene>
    <name evidence="1" type="ORF">Osc7112_5375</name>
</gene>
<protein>
    <recommendedName>
        <fullName evidence="3">DUF2283 domain-containing protein</fullName>
    </recommendedName>
</protein>
<dbReference type="OrthoDB" id="465918at2"/>
<dbReference type="eggNOG" id="ENOG5033N5U">
    <property type="taxonomic scope" value="Bacteria"/>
</dbReference>
<dbReference type="KEGG" id="oni:Osc7112_5375"/>
<dbReference type="InterPro" id="IPR019270">
    <property type="entry name" value="DUF2283"/>
</dbReference>
<dbReference type="PANTHER" id="PTHR37029">
    <property type="entry name" value="SSR1768 PROTEIN"/>
    <property type="match status" value="1"/>
</dbReference>
<proteinExistence type="predicted"/>
<dbReference type="PANTHER" id="PTHR37029:SF1">
    <property type="entry name" value="SSR1768 PROTEIN"/>
    <property type="match status" value="1"/>
</dbReference>
<accession>K9VNV9</accession>
<sequence>MKKIRYSPDVDAMLIEISDCPIAYAEDEGNMILHYSSSGELVLIEILNVKQFMSLESLSDEIPTR</sequence>
<dbReference type="HOGENOM" id="CLU_199453_0_0_3"/>
<reference evidence="1 2" key="1">
    <citation type="submission" date="2012-05" db="EMBL/GenBank/DDBJ databases">
        <title>Finished chromosome of genome of Oscillatoria sp. PCC 7112.</title>
        <authorList>
            <consortium name="US DOE Joint Genome Institute"/>
            <person name="Gugger M."/>
            <person name="Coursin T."/>
            <person name="Rippka R."/>
            <person name="Tandeau De Marsac N."/>
            <person name="Huntemann M."/>
            <person name="Wei C.-L."/>
            <person name="Han J."/>
            <person name="Detter J.C."/>
            <person name="Han C."/>
            <person name="Tapia R."/>
            <person name="Davenport K."/>
            <person name="Daligault H."/>
            <person name="Erkkila T."/>
            <person name="Gu W."/>
            <person name="Munk A.C.C."/>
            <person name="Teshima H."/>
            <person name="Xu Y."/>
            <person name="Chain P."/>
            <person name="Chen A."/>
            <person name="Krypides N."/>
            <person name="Mavromatis K."/>
            <person name="Markowitz V."/>
            <person name="Szeto E."/>
            <person name="Ivanova N."/>
            <person name="Mikhailova N."/>
            <person name="Ovchinnikova G."/>
            <person name="Pagani I."/>
            <person name="Pati A."/>
            <person name="Goodwin L."/>
            <person name="Peters L."/>
            <person name="Pitluck S."/>
            <person name="Woyke T."/>
            <person name="Kerfeld C."/>
        </authorList>
    </citation>
    <scope>NUCLEOTIDE SEQUENCE [LARGE SCALE GENOMIC DNA]</scope>
    <source>
        <strain evidence="1 2">PCC 7112</strain>
    </source>
</reference>
<dbReference type="Proteomes" id="UP000010478">
    <property type="component" value="Chromosome"/>
</dbReference>
<keyword evidence="2" id="KW-1185">Reference proteome</keyword>
<organism evidence="1 2">
    <name type="scientific">Phormidium nigroviride PCC 7112</name>
    <dbReference type="NCBI Taxonomy" id="179408"/>
    <lineage>
        <taxon>Bacteria</taxon>
        <taxon>Bacillati</taxon>
        <taxon>Cyanobacteriota</taxon>
        <taxon>Cyanophyceae</taxon>
        <taxon>Oscillatoriophycideae</taxon>
        <taxon>Oscillatoriales</taxon>
        <taxon>Oscillatoriaceae</taxon>
        <taxon>Phormidium</taxon>
    </lineage>
</organism>
<evidence type="ECO:0000313" key="1">
    <source>
        <dbReference type="EMBL" id="AFZ09611.1"/>
    </source>
</evidence>